<dbReference type="InterPro" id="IPR050428">
    <property type="entry name" value="TCS_sensor_his_kinase"/>
</dbReference>
<evidence type="ECO:0000256" key="3">
    <source>
        <dbReference type="ARBA" id="ARBA00012438"/>
    </source>
</evidence>
<feature type="domain" description="HAMP" evidence="13">
    <location>
        <begin position="212"/>
        <end position="265"/>
    </location>
</feature>
<dbReference type="PROSITE" id="PS50885">
    <property type="entry name" value="HAMP"/>
    <property type="match status" value="1"/>
</dbReference>
<keyword evidence="6 11" id="KW-0812">Transmembrane</keyword>
<dbReference type="PROSITE" id="PS50109">
    <property type="entry name" value="HIS_KIN"/>
    <property type="match status" value="1"/>
</dbReference>
<dbReference type="Pfam" id="PF00512">
    <property type="entry name" value="HisKA"/>
    <property type="match status" value="1"/>
</dbReference>
<evidence type="ECO:0000256" key="10">
    <source>
        <dbReference type="ARBA" id="ARBA00023136"/>
    </source>
</evidence>
<evidence type="ECO:0000256" key="5">
    <source>
        <dbReference type="ARBA" id="ARBA00022679"/>
    </source>
</evidence>
<protein>
    <recommendedName>
        <fullName evidence="3">histidine kinase</fullName>
        <ecNumber evidence="3">2.7.13.3</ecNumber>
    </recommendedName>
</protein>
<evidence type="ECO:0000256" key="4">
    <source>
        <dbReference type="ARBA" id="ARBA00022553"/>
    </source>
</evidence>
<gene>
    <name evidence="14" type="ORF">KCG44_09300</name>
</gene>
<keyword evidence="4" id="KW-0597">Phosphoprotein</keyword>
<keyword evidence="15" id="KW-1185">Reference proteome</keyword>
<dbReference type="Pfam" id="PF02518">
    <property type="entry name" value="HATPase_c"/>
    <property type="match status" value="1"/>
</dbReference>
<keyword evidence="5" id="KW-0808">Transferase</keyword>
<evidence type="ECO:0000256" key="1">
    <source>
        <dbReference type="ARBA" id="ARBA00000085"/>
    </source>
</evidence>
<organism evidence="14 15">
    <name type="scientific">Pacificimonas pallii</name>
    <dbReference type="NCBI Taxonomy" id="2827236"/>
    <lineage>
        <taxon>Bacteria</taxon>
        <taxon>Pseudomonadati</taxon>
        <taxon>Pseudomonadota</taxon>
        <taxon>Alphaproteobacteria</taxon>
        <taxon>Sphingomonadales</taxon>
        <taxon>Sphingosinicellaceae</taxon>
        <taxon>Pacificimonas</taxon>
    </lineage>
</organism>
<sequence length="474" mass="53006">MKTLNFPLRQNKPYRLQRRILSLSIIFMTIVFVTLTIGVPIFNHLTLHDWVDEEINRVAFSLQSLLLEEVSTEEKVRSRDILEGVAAENPAFWYYAEGGNRVIHSAGNKLPLYRDRVTASTTMVDYDGNLQCMNEGVYFQFQGQRPGMTTVWRIDCDDRHLYVEFGGVVEAPLLFWDKVLYEYSQSNRTKRSFLPFVILTVFLTGFIIVAFRSLMFRVTEVAANARRIGSDGEYRQLPTERLPAEILPLVEAFNDAMIRLRKAKDRQDFFLAAAAHEIRTPLTILRTRIAGFPKSTLKEEVAADLDRVASLVSQLLALSRLSSSEIVAEDVDFVDAIKRICINRTPLAIEQGRDLSFTLKGAPVSVLGDRRHIQSAVANLIDNAIMHTPPGTTVQITIGGASVSVCDEGPGVDEGTKAQIFEPFFKHPPNKKGQGLGLALVKEIMQLHGGRVTVDSAPGGGACFKLTFREKSTQ</sequence>
<dbReference type="InterPro" id="IPR003660">
    <property type="entry name" value="HAMP_dom"/>
</dbReference>
<proteinExistence type="predicted"/>
<comment type="caution">
    <text evidence="14">The sequence shown here is derived from an EMBL/GenBank/DDBJ whole genome shotgun (WGS) entry which is preliminary data.</text>
</comment>
<dbReference type="InterPro" id="IPR003661">
    <property type="entry name" value="HisK_dim/P_dom"/>
</dbReference>
<dbReference type="GO" id="GO:0016301">
    <property type="term" value="F:kinase activity"/>
    <property type="evidence" value="ECO:0007669"/>
    <property type="project" value="UniProtKB-KW"/>
</dbReference>
<evidence type="ECO:0000259" key="12">
    <source>
        <dbReference type="PROSITE" id="PS50109"/>
    </source>
</evidence>
<evidence type="ECO:0000256" key="7">
    <source>
        <dbReference type="ARBA" id="ARBA00022777"/>
    </source>
</evidence>
<evidence type="ECO:0000256" key="6">
    <source>
        <dbReference type="ARBA" id="ARBA00022692"/>
    </source>
</evidence>
<dbReference type="InterPro" id="IPR005467">
    <property type="entry name" value="His_kinase_dom"/>
</dbReference>
<keyword evidence="8 11" id="KW-1133">Transmembrane helix</keyword>
<dbReference type="SMART" id="SM00388">
    <property type="entry name" value="HisKA"/>
    <property type="match status" value="1"/>
</dbReference>
<evidence type="ECO:0000313" key="15">
    <source>
        <dbReference type="Proteomes" id="UP000722336"/>
    </source>
</evidence>
<name>A0ABS6SEZ1_9SPHN</name>
<dbReference type="EC" id="2.7.13.3" evidence="3"/>
<evidence type="ECO:0000256" key="11">
    <source>
        <dbReference type="SAM" id="Phobius"/>
    </source>
</evidence>
<feature type="domain" description="Histidine kinase" evidence="12">
    <location>
        <begin position="273"/>
        <end position="472"/>
    </location>
</feature>
<feature type="transmembrane region" description="Helical" evidence="11">
    <location>
        <begin position="20"/>
        <end position="42"/>
    </location>
</feature>
<dbReference type="InterPro" id="IPR003594">
    <property type="entry name" value="HATPase_dom"/>
</dbReference>
<keyword evidence="7 14" id="KW-0418">Kinase</keyword>
<dbReference type="SMART" id="SM00387">
    <property type="entry name" value="HATPase_c"/>
    <property type="match status" value="1"/>
</dbReference>
<evidence type="ECO:0000256" key="2">
    <source>
        <dbReference type="ARBA" id="ARBA00004141"/>
    </source>
</evidence>
<comment type="catalytic activity">
    <reaction evidence="1">
        <text>ATP + protein L-histidine = ADP + protein N-phospho-L-histidine.</text>
        <dbReference type="EC" id="2.7.13.3"/>
    </reaction>
</comment>
<reference evidence="14 15" key="1">
    <citation type="submission" date="2021-04" db="EMBL/GenBank/DDBJ databases">
        <authorList>
            <person name="Pira H."/>
            <person name="Risdian C."/>
            <person name="Wink J."/>
        </authorList>
    </citation>
    <scope>NUCLEOTIDE SEQUENCE [LARGE SCALE GENOMIC DNA]</scope>
    <source>
        <strain evidence="14 15">WHA3</strain>
    </source>
</reference>
<dbReference type="EMBL" id="JAGSPA010000003">
    <property type="protein sequence ID" value="MBV7256977.1"/>
    <property type="molecule type" value="Genomic_DNA"/>
</dbReference>
<feature type="transmembrane region" description="Helical" evidence="11">
    <location>
        <begin position="193"/>
        <end position="211"/>
    </location>
</feature>
<dbReference type="RefSeq" id="WP_218445820.1">
    <property type="nucleotide sequence ID" value="NZ_JAGSPA010000003.1"/>
</dbReference>
<keyword evidence="9" id="KW-0902">Two-component regulatory system</keyword>
<dbReference type="PANTHER" id="PTHR45436">
    <property type="entry name" value="SENSOR HISTIDINE KINASE YKOH"/>
    <property type="match status" value="1"/>
</dbReference>
<dbReference type="CDD" id="cd00075">
    <property type="entry name" value="HATPase"/>
    <property type="match status" value="1"/>
</dbReference>
<comment type="subcellular location">
    <subcellularLocation>
        <location evidence="2">Membrane</location>
        <topology evidence="2">Multi-pass membrane protein</topology>
    </subcellularLocation>
</comment>
<evidence type="ECO:0000256" key="9">
    <source>
        <dbReference type="ARBA" id="ARBA00023012"/>
    </source>
</evidence>
<dbReference type="Proteomes" id="UP000722336">
    <property type="component" value="Unassembled WGS sequence"/>
</dbReference>
<evidence type="ECO:0000256" key="8">
    <source>
        <dbReference type="ARBA" id="ARBA00022989"/>
    </source>
</evidence>
<accession>A0ABS6SEZ1</accession>
<keyword evidence="10 11" id="KW-0472">Membrane</keyword>
<evidence type="ECO:0000259" key="13">
    <source>
        <dbReference type="PROSITE" id="PS50885"/>
    </source>
</evidence>
<dbReference type="PANTHER" id="PTHR45436:SF15">
    <property type="entry name" value="SENSOR HISTIDINE KINASE CUSS"/>
    <property type="match status" value="1"/>
</dbReference>
<evidence type="ECO:0000313" key="14">
    <source>
        <dbReference type="EMBL" id="MBV7256977.1"/>
    </source>
</evidence>
<dbReference type="CDD" id="cd00082">
    <property type="entry name" value="HisKA"/>
    <property type="match status" value="1"/>
</dbReference>